<dbReference type="EMBL" id="JAYFUH010000061">
    <property type="protein sequence ID" value="MEA5666812.1"/>
    <property type="molecule type" value="Genomic_DNA"/>
</dbReference>
<evidence type="ECO:0000256" key="4">
    <source>
        <dbReference type="ARBA" id="ARBA00023163"/>
    </source>
</evidence>
<dbReference type="Pfam" id="PF00196">
    <property type="entry name" value="GerE"/>
    <property type="match status" value="1"/>
</dbReference>
<keyword evidence="4" id="KW-0804">Transcription</keyword>
<evidence type="ECO:0000313" key="8">
    <source>
        <dbReference type="EMBL" id="MEA5666812.1"/>
    </source>
</evidence>
<dbReference type="PANTHER" id="PTHR44688:SF16">
    <property type="entry name" value="DNA-BINDING TRANSCRIPTIONAL ACTIVATOR DEVR_DOSR"/>
    <property type="match status" value="1"/>
</dbReference>
<dbReference type="SUPFAM" id="SSF46894">
    <property type="entry name" value="C-terminal effector domain of the bipartite response regulators"/>
    <property type="match status" value="1"/>
</dbReference>
<reference evidence="8 9" key="1">
    <citation type="submission" date="2023-12" db="EMBL/GenBank/DDBJ databases">
        <title>Stenotrophomonas guangdongensis sp. nov., isolated from wilted pepper plants (Capsicum annuum).</title>
        <authorList>
            <person name="Qiu M."/>
            <person name="Li Y."/>
            <person name="Liu Q."/>
            <person name="Zhang X."/>
            <person name="Huang Y."/>
            <person name="Guo R."/>
            <person name="Hu M."/>
            <person name="Zhou J."/>
            <person name="Zhou X."/>
        </authorList>
    </citation>
    <scope>NUCLEOTIDE SEQUENCE [LARGE SCALE GENOMIC DNA]</scope>
    <source>
        <strain evidence="8 9">MH1</strain>
    </source>
</reference>
<name>A0ABU5V1H4_9GAMM</name>
<dbReference type="InterPro" id="IPR000792">
    <property type="entry name" value="Tscrpt_reg_LuxR_C"/>
</dbReference>
<keyword evidence="1 5" id="KW-0597">Phosphoprotein</keyword>
<dbReference type="PROSITE" id="PS00622">
    <property type="entry name" value="HTH_LUXR_1"/>
    <property type="match status" value="1"/>
</dbReference>
<dbReference type="PROSITE" id="PS50110">
    <property type="entry name" value="RESPONSE_REGULATORY"/>
    <property type="match status" value="1"/>
</dbReference>
<keyword evidence="3" id="KW-0238">DNA-binding</keyword>
<dbReference type="Pfam" id="PF00072">
    <property type="entry name" value="Response_reg"/>
    <property type="match status" value="1"/>
</dbReference>
<dbReference type="SMART" id="SM00448">
    <property type="entry name" value="REC"/>
    <property type="match status" value="1"/>
</dbReference>
<dbReference type="SUPFAM" id="SSF52172">
    <property type="entry name" value="CheY-like"/>
    <property type="match status" value="1"/>
</dbReference>
<feature type="domain" description="Response regulatory" evidence="7">
    <location>
        <begin position="5"/>
        <end position="123"/>
    </location>
</feature>
<evidence type="ECO:0000259" key="7">
    <source>
        <dbReference type="PROSITE" id="PS50110"/>
    </source>
</evidence>
<evidence type="ECO:0000256" key="3">
    <source>
        <dbReference type="ARBA" id="ARBA00023125"/>
    </source>
</evidence>
<comment type="caution">
    <text evidence="8">The sequence shown here is derived from an EMBL/GenBank/DDBJ whole genome shotgun (WGS) entry which is preliminary data.</text>
</comment>
<keyword evidence="2" id="KW-0805">Transcription regulation</keyword>
<feature type="domain" description="HTH luxR-type" evidence="6">
    <location>
        <begin position="156"/>
        <end position="221"/>
    </location>
</feature>
<dbReference type="PROSITE" id="PS50043">
    <property type="entry name" value="HTH_LUXR_2"/>
    <property type="match status" value="1"/>
</dbReference>
<sequence length="225" mass="24834">MSPLRIAVLDDHSLIRMALRVRLAREADFDVVGIYSSSRALLEAMPLVQPDLLLMDYVLGERELDGAHLLGVVRRRFPLLPILVASSAEKASVASLALSMGANGFFGKSEDVELLVSAIRRVASGETYVSPGLAYDVMRQRVAVPEPFAVGDERAELYGASLLSPREQEVLRCCLDGMSVTQISRKFLRSIKTISGQKRSAYRKLGIHNDSELFRLQSSLEAQTR</sequence>
<organism evidence="8 9">
    <name type="scientific">Stenotrophomonas capsici</name>
    <dbReference type="NCBI Taxonomy" id="3110230"/>
    <lineage>
        <taxon>Bacteria</taxon>
        <taxon>Pseudomonadati</taxon>
        <taxon>Pseudomonadota</taxon>
        <taxon>Gammaproteobacteria</taxon>
        <taxon>Lysobacterales</taxon>
        <taxon>Lysobacteraceae</taxon>
        <taxon>Stenotrophomonas</taxon>
    </lineage>
</organism>
<evidence type="ECO:0000256" key="1">
    <source>
        <dbReference type="ARBA" id="ARBA00022553"/>
    </source>
</evidence>
<dbReference type="Gene3D" id="3.40.50.2300">
    <property type="match status" value="1"/>
</dbReference>
<dbReference type="SMART" id="SM00421">
    <property type="entry name" value="HTH_LUXR"/>
    <property type="match status" value="1"/>
</dbReference>
<accession>A0ABU5V1H4</accession>
<dbReference type="PANTHER" id="PTHR44688">
    <property type="entry name" value="DNA-BINDING TRANSCRIPTIONAL ACTIVATOR DEVR_DOSR"/>
    <property type="match status" value="1"/>
</dbReference>
<proteinExistence type="predicted"/>
<evidence type="ECO:0000256" key="5">
    <source>
        <dbReference type="PROSITE-ProRule" id="PRU00169"/>
    </source>
</evidence>
<dbReference type="Proteomes" id="UP001301653">
    <property type="component" value="Unassembled WGS sequence"/>
</dbReference>
<gene>
    <name evidence="8" type="ORF">VA603_04580</name>
</gene>
<dbReference type="CDD" id="cd06170">
    <property type="entry name" value="LuxR_C_like"/>
    <property type="match status" value="1"/>
</dbReference>
<dbReference type="InterPro" id="IPR011006">
    <property type="entry name" value="CheY-like_superfamily"/>
</dbReference>
<dbReference type="PRINTS" id="PR00038">
    <property type="entry name" value="HTHLUXR"/>
</dbReference>
<evidence type="ECO:0000259" key="6">
    <source>
        <dbReference type="PROSITE" id="PS50043"/>
    </source>
</evidence>
<dbReference type="InterPro" id="IPR058245">
    <property type="entry name" value="NreC/VraR/RcsB-like_REC"/>
</dbReference>
<dbReference type="InterPro" id="IPR001789">
    <property type="entry name" value="Sig_transdc_resp-reg_receiver"/>
</dbReference>
<dbReference type="RefSeq" id="WP_323438055.1">
    <property type="nucleotide sequence ID" value="NZ_JAYFUH010000061.1"/>
</dbReference>
<dbReference type="InterPro" id="IPR016032">
    <property type="entry name" value="Sig_transdc_resp-reg_C-effctor"/>
</dbReference>
<protein>
    <submittedName>
        <fullName evidence="8">Response regulator transcription factor</fullName>
    </submittedName>
</protein>
<evidence type="ECO:0000256" key="2">
    <source>
        <dbReference type="ARBA" id="ARBA00023015"/>
    </source>
</evidence>
<evidence type="ECO:0000313" key="9">
    <source>
        <dbReference type="Proteomes" id="UP001301653"/>
    </source>
</evidence>
<keyword evidence="9" id="KW-1185">Reference proteome</keyword>
<feature type="modified residue" description="4-aspartylphosphate" evidence="5">
    <location>
        <position position="56"/>
    </location>
</feature>
<dbReference type="CDD" id="cd17535">
    <property type="entry name" value="REC_NarL-like"/>
    <property type="match status" value="1"/>
</dbReference>